<evidence type="ECO:0000313" key="2">
    <source>
        <dbReference type="Proteomes" id="UP000240247"/>
    </source>
</evidence>
<keyword evidence="2" id="KW-1185">Reference proteome</keyword>
<accession>A0A2P1N2A6</accession>
<reference evidence="1 2" key="1">
    <citation type="submission" date="2018-03" db="EMBL/GenBank/DDBJ databases">
        <authorList>
            <person name="Terres M."/>
            <person name="Themann A.P."/>
            <person name="Wright B."/>
            <person name="Martinez M."/>
            <person name="Segura A."/>
            <person name="Grajeda J.L."/>
            <person name="Navarro-Ohara M."/>
            <person name="Castillo P."/>
            <person name="Jaramillo A."/>
            <person name="Rastegari A."/>
            <person name="Lopez C."/>
            <person name="Santillana N."/>
            <person name="Rubio S."/>
            <person name="Salmon J."/>
            <person name="Rojas L."/>
            <person name="Covarrubias P."/>
            <person name="Torres M."/>
            <person name="Farran E."/>
            <person name="Urias E."/>
            <person name="Llano M."/>
            <person name="Rosas-Acosta G."/>
            <person name="Serrano M.G."/>
            <person name="Buck G."/>
            <person name="Lee V."/>
            <person name="Wang Y."/>
            <person name="Carvalho R."/>
            <person name="Voegtly L."/>
            <person name="Shi R."/>
            <person name="Duckworth R."/>
            <person name="Johnson A."/>
            <person name="Loviza R."/>
            <person name="Walstead R."/>
            <person name="Shah Z."/>
            <person name="Kiflezghi M."/>
            <person name="Wade K."/>
            <person name="Bowman C.A."/>
            <person name="Russell D.A."/>
            <person name="Pope W.H."/>
            <person name="Jacobs-Sera D."/>
            <person name="Hatfull G.F."/>
        </authorList>
    </citation>
    <scope>NUCLEOTIDE SEQUENCE [LARGE SCALE GENOMIC DNA]</scope>
</reference>
<dbReference type="RefSeq" id="YP_010060631.1">
    <property type="nucleotide sequence ID" value="NC_054774.1"/>
</dbReference>
<dbReference type="Proteomes" id="UP000240247">
    <property type="component" value="Segment"/>
</dbReference>
<organism evidence="1 2">
    <name type="scientific">Mycobacterium phage Naca</name>
    <dbReference type="NCBI Taxonomy" id="2126816"/>
    <lineage>
        <taxon>Viruses</taxon>
        <taxon>Duplodnaviria</taxon>
        <taxon>Heunggongvirae</taxon>
        <taxon>Uroviricota</taxon>
        <taxon>Caudoviricetes</taxon>
        <taxon>Benedictvirus</taxon>
        <taxon>Benedictvirus naca</taxon>
    </lineage>
</organism>
<gene>
    <name evidence="1" type="primary">7</name>
    <name evidence="1" type="ORF">SEA_NACA_7</name>
</gene>
<dbReference type="KEGG" id="vg:64868495"/>
<evidence type="ECO:0000313" key="1">
    <source>
        <dbReference type="EMBL" id="AVP42045.1"/>
    </source>
</evidence>
<name>A0A2P1N2A6_9CAUD</name>
<dbReference type="EMBL" id="MH020239">
    <property type="protein sequence ID" value="AVP42045.1"/>
    <property type="molecule type" value="Genomic_DNA"/>
</dbReference>
<dbReference type="InterPro" id="IPR054052">
    <property type="entry name" value="Y16Q-like"/>
</dbReference>
<protein>
    <submittedName>
        <fullName evidence="1">Uncharacterized protein</fullName>
    </submittedName>
</protein>
<dbReference type="GeneID" id="64868495"/>
<proteinExistence type="predicted"/>
<dbReference type="Pfam" id="PF21825">
    <property type="entry name" value="crAss001_48"/>
    <property type="match status" value="1"/>
</dbReference>
<sequence>MTQRLISLAEELHDLDGKISRLNSFVNSSTFSTVSTDEQVWAREQLKHMCHYRRLLSYRVFGCAKELAEG</sequence>